<accession>A0ABU9AZ11</accession>
<name>A0ABU9AZ11_9BACT</name>
<feature type="transmembrane region" description="Helical" evidence="1">
    <location>
        <begin position="157"/>
        <end position="174"/>
    </location>
</feature>
<organism evidence="2 3">
    <name type="scientific">Luteolibacter soli</name>
    <dbReference type="NCBI Taxonomy" id="3135280"/>
    <lineage>
        <taxon>Bacteria</taxon>
        <taxon>Pseudomonadati</taxon>
        <taxon>Verrucomicrobiota</taxon>
        <taxon>Verrucomicrobiia</taxon>
        <taxon>Verrucomicrobiales</taxon>
        <taxon>Verrucomicrobiaceae</taxon>
        <taxon>Luteolibacter</taxon>
    </lineage>
</organism>
<protein>
    <submittedName>
        <fullName evidence="2">Uncharacterized protein</fullName>
    </submittedName>
</protein>
<feature type="transmembrane region" description="Helical" evidence="1">
    <location>
        <begin position="90"/>
        <end position="110"/>
    </location>
</feature>
<proteinExistence type="predicted"/>
<keyword evidence="1" id="KW-1133">Transmembrane helix</keyword>
<evidence type="ECO:0000313" key="3">
    <source>
        <dbReference type="Proteomes" id="UP001371305"/>
    </source>
</evidence>
<feature type="transmembrane region" description="Helical" evidence="1">
    <location>
        <begin position="117"/>
        <end position="137"/>
    </location>
</feature>
<keyword evidence="3" id="KW-1185">Reference proteome</keyword>
<keyword evidence="1" id="KW-0812">Transmembrane</keyword>
<comment type="caution">
    <text evidence="2">The sequence shown here is derived from an EMBL/GenBank/DDBJ whole genome shotgun (WGS) entry which is preliminary data.</text>
</comment>
<gene>
    <name evidence="2" type="ORF">WKV53_17780</name>
</gene>
<dbReference type="Proteomes" id="UP001371305">
    <property type="component" value="Unassembled WGS sequence"/>
</dbReference>
<dbReference type="RefSeq" id="WP_341406125.1">
    <property type="nucleotide sequence ID" value="NZ_JBBUKT010000007.1"/>
</dbReference>
<keyword evidence="1" id="KW-0472">Membrane</keyword>
<evidence type="ECO:0000313" key="2">
    <source>
        <dbReference type="EMBL" id="MEK7952366.1"/>
    </source>
</evidence>
<evidence type="ECO:0000256" key="1">
    <source>
        <dbReference type="SAM" id="Phobius"/>
    </source>
</evidence>
<sequence length="183" mass="20045">MSSVWQVGTNHSRRAGLTCLLLALLLFGVFQFRTAGSTISLTFTPFTVASYSRDGSANNVEVRPFKGYEIWQEMLNRFSKRRPRPLGESVVASCLATGTLLVIASPFLLGVFGRSRILWWLVFAISVLVAAGITGSVSWCRLFDEASPIPWNNPTGLTPLLLFPLSHLCGMLLIRPAKGAQLS</sequence>
<dbReference type="EMBL" id="JBBUKT010000007">
    <property type="protein sequence ID" value="MEK7952366.1"/>
    <property type="molecule type" value="Genomic_DNA"/>
</dbReference>
<reference evidence="2 3" key="1">
    <citation type="submission" date="2024-04" db="EMBL/GenBank/DDBJ databases">
        <title>Luteolibacter sp. isolated from soil.</title>
        <authorList>
            <person name="An J."/>
        </authorList>
    </citation>
    <scope>NUCLEOTIDE SEQUENCE [LARGE SCALE GENOMIC DNA]</scope>
    <source>
        <strain evidence="2 3">Y139</strain>
    </source>
</reference>